<dbReference type="InterPro" id="IPR005986">
    <property type="entry name" value="Asp_semialdehyde_DH_beta"/>
</dbReference>
<feature type="domain" description="Semialdehyde dehydrogenase NAD-binding" evidence="13">
    <location>
        <begin position="13"/>
        <end position="128"/>
    </location>
</feature>
<dbReference type="NCBIfam" id="TIGR01296">
    <property type="entry name" value="asd_B"/>
    <property type="match status" value="1"/>
</dbReference>
<name>A0ABW6FKQ5_9ACTN</name>
<organism evidence="14 15">
    <name type="scientific">Streptomyces albidochromogenes</name>
    <dbReference type="NCBI Taxonomy" id="329524"/>
    <lineage>
        <taxon>Bacteria</taxon>
        <taxon>Bacillati</taxon>
        <taxon>Actinomycetota</taxon>
        <taxon>Actinomycetes</taxon>
        <taxon>Kitasatosporales</taxon>
        <taxon>Streptomycetaceae</taxon>
        <taxon>Streptomyces</taxon>
    </lineage>
</organism>
<keyword evidence="10" id="KW-0486">Methionine biosynthesis</keyword>
<dbReference type="SMART" id="SM00859">
    <property type="entry name" value="Semialdhyde_dh"/>
    <property type="match status" value="1"/>
</dbReference>
<dbReference type="CDD" id="cd02316">
    <property type="entry name" value="VcASADH2_like_N"/>
    <property type="match status" value="1"/>
</dbReference>
<evidence type="ECO:0000256" key="4">
    <source>
        <dbReference type="ARBA" id="ARBA00022605"/>
    </source>
</evidence>
<proteinExistence type="inferred from homology"/>
<evidence type="ECO:0000256" key="11">
    <source>
        <dbReference type="ARBA" id="ARBA00047891"/>
    </source>
</evidence>
<dbReference type="NCBIfam" id="NF011456">
    <property type="entry name" value="PRK14874.1"/>
    <property type="match status" value="1"/>
</dbReference>
<gene>
    <name evidence="14" type="ORF">ACFWJN_09035</name>
</gene>
<dbReference type="Pfam" id="PF02774">
    <property type="entry name" value="Semialdhyde_dhC"/>
    <property type="match status" value="1"/>
</dbReference>
<dbReference type="EMBL" id="JBHXIJ010000043">
    <property type="protein sequence ID" value="MFD5099102.1"/>
    <property type="molecule type" value="Genomic_DNA"/>
</dbReference>
<evidence type="ECO:0000256" key="12">
    <source>
        <dbReference type="NCBIfam" id="TIGR01296"/>
    </source>
</evidence>
<dbReference type="PANTHER" id="PTHR46278">
    <property type="entry name" value="DEHYDROGENASE, PUTATIVE-RELATED"/>
    <property type="match status" value="1"/>
</dbReference>
<evidence type="ECO:0000256" key="7">
    <source>
        <dbReference type="ARBA" id="ARBA00022915"/>
    </source>
</evidence>
<evidence type="ECO:0000256" key="6">
    <source>
        <dbReference type="ARBA" id="ARBA00022857"/>
    </source>
</evidence>
<dbReference type="RefSeq" id="WP_386711149.1">
    <property type="nucleotide sequence ID" value="NZ_JBHXIJ010000043.1"/>
</dbReference>
<sequence length="349" mass="37354">MSMPLVDDPLAPRIAVVGATGAVGGTLLELIEDRGLRYRQLHLVASARSAGLDIRVGDRDYRVADLNAFHFGDADVVFFSAGHAVSRAWVPVAVAHGTLVIDNTFAFRMNADTPLVVPQVNAAELDRRPPSGVIANPNSVTIPLVRVVRDVERRWGVRQIVVSTYQAASGSGHSGIEELQEASRLALQDPQAEMPAKEFTPALAFNVVPQIGQVLASGSTLQEHKLLQESRKILNLPGLDVTATCVRVPVVNGHSAAVWVECLSPVDRAELSALLGGLPDVTVHDDGMHGDVLTPATLGDPNHIHVGRIRVSSTNPNSFLLWLVTDNLRVGSALNALQIMEELVAKGHL</sequence>
<evidence type="ECO:0000313" key="14">
    <source>
        <dbReference type="EMBL" id="MFD5099102.1"/>
    </source>
</evidence>
<keyword evidence="4" id="KW-0028">Amino-acid biosynthesis</keyword>
<comment type="caution">
    <text evidence="14">The sequence shown here is derived from an EMBL/GenBank/DDBJ whole genome shotgun (WGS) entry which is preliminary data.</text>
</comment>
<evidence type="ECO:0000313" key="15">
    <source>
        <dbReference type="Proteomes" id="UP001598448"/>
    </source>
</evidence>
<dbReference type="Gene3D" id="3.40.50.720">
    <property type="entry name" value="NAD(P)-binding Rossmann-like Domain"/>
    <property type="match status" value="1"/>
</dbReference>
<dbReference type="Pfam" id="PF01118">
    <property type="entry name" value="Semialdhyde_dh"/>
    <property type="match status" value="1"/>
</dbReference>
<reference evidence="14 15" key="1">
    <citation type="submission" date="2024-09" db="EMBL/GenBank/DDBJ databases">
        <title>The Natural Products Discovery Center: Release of the First 8490 Sequenced Strains for Exploring Actinobacteria Biosynthetic Diversity.</title>
        <authorList>
            <person name="Kalkreuter E."/>
            <person name="Kautsar S.A."/>
            <person name="Yang D."/>
            <person name="Bader C.D."/>
            <person name="Teijaro C.N."/>
            <person name="Fluegel L."/>
            <person name="Davis C.M."/>
            <person name="Simpson J.R."/>
            <person name="Lauterbach L."/>
            <person name="Steele A.D."/>
            <person name="Gui C."/>
            <person name="Meng S."/>
            <person name="Li G."/>
            <person name="Viehrig K."/>
            <person name="Ye F."/>
            <person name="Su P."/>
            <person name="Kiefer A.F."/>
            <person name="Nichols A."/>
            <person name="Cepeda A.J."/>
            <person name="Yan W."/>
            <person name="Fan B."/>
            <person name="Jiang Y."/>
            <person name="Adhikari A."/>
            <person name="Zheng C.-J."/>
            <person name="Schuster L."/>
            <person name="Cowan T.M."/>
            <person name="Smanski M.J."/>
            <person name="Chevrette M.G."/>
            <person name="De Carvalho L.P.S."/>
            <person name="Shen B."/>
        </authorList>
    </citation>
    <scope>NUCLEOTIDE SEQUENCE [LARGE SCALE GENOMIC DNA]</scope>
    <source>
        <strain evidence="14 15">NPDC058348</strain>
    </source>
</reference>
<evidence type="ECO:0000256" key="9">
    <source>
        <dbReference type="ARBA" id="ARBA00023154"/>
    </source>
</evidence>
<dbReference type="PANTHER" id="PTHR46278:SF2">
    <property type="entry name" value="ASPARTATE-SEMIALDEHYDE DEHYDROGENASE"/>
    <property type="match status" value="1"/>
</dbReference>
<dbReference type="GO" id="GO:0004073">
    <property type="term" value="F:aspartate-semialdehyde dehydrogenase activity"/>
    <property type="evidence" value="ECO:0007669"/>
    <property type="project" value="UniProtKB-EC"/>
</dbReference>
<dbReference type="SUPFAM" id="SSF51735">
    <property type="entry name" value="NAD(P)-binding Rossmann-fold domains"/>
    <property type="match status" value="1"/>
</dbReference>
<keyword evidence="9" id="KW-0457">Lysine biosynthesis</keyword>
<dbReference type="SUPFAM" id="SSF55347">
    <property type="entry name" value="Glyceraldehyde-3-phosphate dehydrogenase-like, C-terminal domain"/>
    <property type="match status" value="1"/>
</dbReference>
<comment type="subunit">
    <text evidence="2">Homodimer.</text>
</comment>
<protein>
    <recommendedName>
        <fullName evidence="3 12">Aspartate-semialdehyde dehydrogenase</fullName>
        <ecNumber evidence="3 12">1.2.1.11</ecNumber>
    </recommendedName>
</protein>
<evidence type="ECO:0000256" key="1">
    <source>
        <dbReference type="ARBA" id="ARBA00010584"/>
    </source>
</evidence>
<evidence type="ECO:0000256" key="2">
    <source>
        <dbReference type="ARBA" id="ARBA00011738"/>
    </source>
</evidence>
<dbReference type="InterPro" id="IPR000534">
    <property type="entry name" value="Semialdehyde_DH_NAD-bd"/>
</dbReference>
<keyword evidence="6" id="KW-0521">NADP</keyword>
<evidence type="ECO:0000256" key="3">
    <source>
        <dbReference type="ARBA" id="ARBA00013120"/>
    </source>
</evidence>
<dbReference type="PIRSF" id="PIRSF000148">
    <property type="entry name" value="ASA_dh"/>
    <property type="match status" value="1"/>
</dbReference>
<dbReference type="InterPro" id="IPR036291">
    <property type="entry name" value="NAD(P)-bd_dom_sf"/>
</dbReference>
<dbReference type="Gene3D" id="3.30.360.10">
    <property type="entry name" value="Dihydrodipicolinate Reductase, domain 2"/>
    <property type="match status" value="1"/>
</dbReference>
<evidence type="ECO:0000256" key="5">
    <source>
        <dbReference type="ARBA" id="ARBA00022697"/>
    </source>
</evidence>
<dbReference type="InterPro" id="IPR012280">
    <property type="entry name" value="Semialdhyde_DH_dimer_dom"/>
</dbReference>
<dbReference type="EC" id="1.2.1.11" evidence="3 12"/>
<evidence type="ECO:0000256" key="10">
    <source>
        <dbReference type="ARBA" id="ARBA00023167"/>
    </source>
</evidence>
<evidence type="ECO:0000256" key="8">
    <source>
        <dbReference type="ARBA" id="ARBA00023002"/>
    </source>
</evidence>
<keyword evidence="7" id="KW-0220">Diaminopimelate biosynthesis</keyword>
<keyword evidence="15" id="KW-1185">Reference proteome</keyword>
<comment type="similarity">
    <text evidence="1">Belongs to the aspartate-semialdehyde dehydrogenase family.</text>
</comment>
<comment type="catalytic activity">
    <reaction evidence="11">
        <text>L-aspartate 4-semialdehyde + phosphate + NADP(+) = 4-phospho-L-aspartate + NADPH + H(+)</text>
        <dbReference type="Rhea" id="RHEA:24284"/>
        <dbReference type="ChEBI" id="CHEBI:15378"/>
        <dbReference type="ChEBI" id="CHEBI:43474"/>
        <dbReference type="ChEBI" id="CHEBI:57535"/>
        <dbReference type="ChEBI" id="CHEBI:57783"/>
        <dbReference type="ChEBI" id="CHEBI:58349"/>
        <dbReference type="ChEBI" id="CHEBI:537519"/>
        <dbReference type="EC" id="1.2.1.11"/>
    </reaction>
</comment>
<keyword evidence="5" id="KW-0791">Threonine biosynthesis</keyword>
<accession>A0ABW6FKQ5</accession>
<evidence type="ECO:0000259" key="13">
    <source>
        <dbReference type="SMART" id="SM00859"/>
    </source>
</evidence>
<keyword evidence="8 14" id="KW-0560">Oxidoreductase</keyword>
<dbReference type="Proteomes" id="UP001598448">
    <property type="component" value="Unassembled WGS sequence"/>
</dbReference>